<evidence type="ECO:0000256" key="6">
    <source>
        <dbReference type="ARBA" id="ARBA00023033"/>
    </source>
</evidence>
<evidence type="ECO:0008006" key="11">
    <source>
        <dbReference type="Google" id="ProtNLM"/>
    </source>
</evidence>
<keyword evidence="7" id="KW-0349">Heme</keyword>
<dbReference type="Proteomes" id="UP000184546">
    <property type="component" value="Unassembled WGS sequence"/>
</dbReference>
<name>A0A1L9WJH0_ASPA1</name>
<dbReference type="GeneID" id="30977746"/>
<organism evidence="9 10">
    <name type="scientific">Aspergillus aculeatus (strain ATCC 16872 / CBS 172.66 / WB 5094)</name>
    <dbReference type="NCBI Taxonomy" id="690307"/>
    <lineage>
        <taxon>Eukaryota</taxon>
        <taxon>Fungi</taxon>
        <taxon>Dikarya</taxon>
        <taxon>Ascomycota</taxon>
        <taxon>Pezizomycotina</taxon>
        <taxon>Eurotiomycetes</taxon>
        <taxon>Eurotiomycetidae</taxon>
        <taxon>Eurotiales</taxon>
        <taxon>Aspergillaceae</taxon>
        <taxon>Aspergillus</taxon>
        <taxon>Aspergillus subgen. Circumdati</taxon>
    </lineage>
</organism>
<evidence type="ECO:0000256" key="4">
    <source>
        <dbReference type="ARBA" id="ARBA00023002"/>
    </source>
</evidence>
<dbReference type="OrthoDB" id="1470350at2759"/>
<dbReference type="RefSeq" id="XP_020052644.1">
    <property type="nucleotide sequence ID" value="XM_020203932.1"/>
</dbReference>
<evidence type="ECO:0000313" key="10">
    <source>
        <dbReference type="Proteomes" id="UP000184546"/>
    </source>
</evidence>
<sequence length="605" mass="67527">MDFDLDGVIKAVAVGLVLVALHQVYNRLLLPRPIRDIPHHAASARRLLGDLPELQKVMASTQDIQSWLLEQTRRLKSPLIQLFLDPLGKPIVVLSDPREALDLLLYRSRDFDRTPMVQDIFSGLSPTHHITMSTGPEWKRHRNLVKHLVTTPFLQNTAAPAIHASVVRLVELWSIKGRLSRESSAYFAPQKDFQRMVLDTLLEISFGRDFPKDGISSQIELLRDAEPRGRARVTSEPQIITFPDSDPHEFIRAHGVLSEAIEKSGTSLFPRQSWWMMSMLPRLAHALRVKRRVTREWLETAVSSTVGAPEDSASELPDRPQSSVESMLRHERDLAKQESRKPDYLSPAMEDELYGSIFGASHSTVFTLSWGVKLLSDHPQVQSQLRECLRAGFPEALKAGRPPSALELATRTIPYLHATVEEMLRFTPTAFMIDRIATRDTELLGYAIPKGTCVWALSSGPGFTSPAWPIPNDKRSSALSRTAMPTIAAKQDHARQSPNHEWSGEDLDRFVPERWLVAPSGDDGPSTFDPNAGPTLAFGAGLRGCFGRPLAQLQLRMTFALLVWHFELRPCPAALATYAAVDGLFRQPKHCFVALGDLRGGLVSS</sequence>
<evidence type="ECO:0000256" key="3">
    <source>
        <dbReference type="ARBA" id="ARBA00022723"/>
    </source>
</evidence>
<dbReference type="GO" id="GO:0020037">
    <property type="term" value="F:heme binding"/>
    <property type="evidence" value="ECO:0007669"/>
    <property type="project" value="InterPro"/>
</dbReference>
<comment type="cofactor">
    <cofactor evidence="1">
        <name>heme</name>
        <dbReference type="ChEBI" id="CHEBI:30413"/>
    </cofactor>
</comment>
<dbReference type="InterPro" id="IPR001128">
    <property type="entry name" value="Cyt_P450"/>
</dbReference>
<dbReference type="PROSITE" id="PS00086">
    <property type="entry name" value="CYTOCHROME_P450"/>
    <property type="match status" value="1"/>
</dbReference>
<dbReference type="SUPFAM" id="SSF48264">
    <property type="entry name" value="Cytochrome P450"/>
    <property type="match status" value="1"/>
</dbReference>
<feature type="region of interest" description="Disordered" evidence="8">
    <location>
        <begin position="304"/>
        <end position="342"/>
    </location>
</feature>
<dbReference type="VEuPathDB" id="FungiDB:ASPACDRAFT_63751"/>
<evidence type="ECO:0000256" key="5">
    <source>
        <dbReference type="ARBA" id="ARBA00023004"/>
    </source>
</evidence>
<protein>
    <recommendedName>
        <fullName evidence="11">Cytochrome P450</fullName>
    </recommendedName>
</protein>
<keyword evidence="4 7" id="KW-0560">Oxidoreductase</keyword>
<dbReference type="STRING" id="690307.A0A1L9WJH0"/>
<evidence type="ECO:0000256" key="1">
    <source>
        <dbReference type="ARBA" id="ARBA00001971"/>
    </source>
</evidence>
<dbReference type="InterPro" id="IPR050121">
    <property type="entry name" value="Cytochrome_P450_monoxygenase"/>
</dbReference>
<dbReference type="PANTHER" id="PTHR24305">
    <property type="entry name" value="CYTOCHROME P450"/>
    <property type="match status" value="1"/>
</dbReference>
<dbReference type="Pfam" id="PF00067">
    <property type="entry name" value="p450"/>
    <property type="match status" value="2"/>
</dbReference>
<gene>
    <name evidence="9" type="ORF">ASPACDRAFT_63751</name>
</gene>
<comment type="similarity">
    <text evidence="2 7">Belongs to the cytochrome P450 family.</text>
</comment>
<evidence type="ECO:0000256" key="8">
    <source>
        <dbReference type="SAM" id="MobiDB-lite"/>
    </source>
</evidence>
<keyword evidence="5 7" id="KW-0408">Iron</keyword>
<evidence type="ECO:0000313" key="9">
    <source>
        <dbReference type="EMBL" id="OJJ96304.1"/>
    </source>
</evidence>
<dbReference type="AlphaFoldDB" id="A0A1L9WJH0"/>
<keyword evidence="3 7" id="KW-0479">Metal-binding</keyword>
<accession>A0A1L9WJH0</accession>
<evidence type="ECO:0000256" key="7">
    <source>
        <dbReference type="RuleBase" id="RU000461"/>
    </source>
</evidence>
<dbReference type="EMBL" id="KV878986">
    <property type="protein sequence ID" value="OJJ96304.1"/>
    <property type="molecule type" value="Genomic_DNA"/>
</dbReference>
<dbReference type="OMA" id="STTMCWG"/>
<dbReference type="GO" id="GO:0004497">
    <property type="term" value="F:monooxygenase activity"/>
    <property type="evidence" value="ECO:0007669"/>
    <property type="project" value="UniProtKB-KW"/>
</dbReference>
<dbReference type="InterPro" id="IPR017972">
    <property type="entry name" value="Cyt_P450_CS"/>
</dbReference>
<dbReference type="InterPro" id="IPR036396">
    <property type="entry name" value="Cyt_P450_sf"/>
</dbReference>
<feature type="compositionally biased region" description="Basic and acidic residues" evidence="8">
    <location>
        <begin position="327"/>
        <end position="342"/>
    </location>
</feature>
<dbReference type="Gene3D" id="1.10.630.10">
    <property type="entry name" value="Cytochrome P450"/>
    <property type="match status" value="1"/>
</dbReference>
<dbReference type="GO" id="GO:0016705">
    <property type="term" value="F:oxidoreductase activity, acting on paired donors, with incorporation or reduction of molecular oxygen"/>
    <property type="evidence" value="ECO:0007669"/>
    <property type="project" value="InterPro"/>
</dbReference>
<dbReference type="GO" id="GO:0005506">
    <property type="term" value="F:iron ion binding"/>
    <property type="evidence" value="ECO:0007669"/>
    <property type="project" value="InterPro"/>
</dbReference>
<keyword evidence="6 7" id="KW-0503">Monooxygenase</keyword>
<keyword evidence="10" id="KW-1185">Reference proteome</keyword>
<evidence type="ECO:0000256" key="2">
    <source>
        <dbReference type="ARBA" id="ARBA00010617"/>
    </source>
</evidence>
<reference evidence="10" key="1">
    <citation type="journal article" date="2017" name="Genome Biol.">
        <title>Comparative genomics reveals high biological diversity and specific adaptations in the industrially and medically important fungal genus Aspergillus.</title>
        <authorList>
            <person name="de Vries R.P."/>
            <person name="Riley R."/>
            <person name="Wiebenga A."/>
            <person name="Aguilar-Osorio G."/>
            <person name="Amillis S."/>
            <person name="Uchima C.A."/>
            <person name="Anderluh G."/>
            <person name="Asadollahi M."/>
            <person name="Askin M."/>
            <person name="Barry K."/>
            <person name="Battaglia E."/>
            <person name="Bayram O."/>
            <person name="Benocci T."/>
            <person name="Braus-Stromeyer S.A."/>
            <person name="Caldana C."/>
            <person name="Canovas D."/>
            <person name="Cerqueira G.C."/>
            <person name="Chen F."/>
            <person name="Chen W."/>
            <person name="Choi C."/>
            <person name="Clum A."/>
            <person name="Dos Santos R.A."/>
            <person name="Damasio A.R."/>
            <person name="Diallinas G."/>
            <person name="Emri T."/>
            <person name="Fekete E."/>
            <person name="Flipphi M."/>
            <person name="Freyberg S."/>
            <person name="Gallo A."/>
            <person name="Gournas C."/>
            <person name="Habgood R."/>
            <person name="Hainaut M."/>
            <person name="Harispe M.L."/>
            <person name="Henrissat B."/>
            <person name="Hilden K.S."/>
            <person name="Hope R."/>
            <person name="Hossain A."/>
            <person name="Karabika E."/>
            <person name="Karaffa L."/>
            <person name="Karanyi Z."/>
            <person name="Krasevec N."/>
            <person name="Kuo A."/>
            <person name="Kusch H."/>
            <person name="LaButti K."/>
            <person name="Lagendijk E.L."/>
            <person name="Lapidus A."/>
            <person name="Levasseur A."/>
            <person name="Lindquist E."/>
            <person name="Lipzen A."/>
            <person name="Logrieco A.F."/>
            <person name="MacCabe A."/>
            <person name="Maekelae M.R."/>
            <person name="Malavazi I."/>
            <person name="Melin P."/>
            <person name="Meyer V."/>
            <person name="Mielnichuk N."/>
            <person name="Miskei M."/>
            <person name="Molnar A.P."/>
            <person name="Mule G."/>
            <person name="Ngan C.Y."/>
            <person name="Orejas M."/>
            <person name="Orosz E."/>
            <person name="Ouedraogo J.P."/>
            <person name="Overkamp K.M."/>
            <person name="Park H.-S."/>
            <person name="Perrone G."/>
            <person name="Piumi F."/>
            <person name="Punt P.J."/>
            <person name="Ram A.F."/>
            <person name="Ramon A."/>
            <person name="Rauscher S."/>
            <person name="Record E."/>
            <person name="Riano-Pachon D.M."/>
            <person name="Robert V."/>
            <person name="Roehrig J."/>
            <person name="Ruller R."/>
            <person name="Salamov A."/>
            <person name="Salih N.S."/>
            <person name="Samson R.A."/>
            <person name="Sandor E."/>
            <person name="Sanguinetti M."/>
            <person name="Schuetze T."/>
            <person name="Sepcic K."/>
            <person name="Shelest E."/>
            <person name="Sherlock G."/>
            <person name="Sophianopoulou V."/>
            <person name="Squina F.M."/>
            <person name="Sun H."/>
            <person name="Susca A."/>
            <person name="Todd R.B."/>
            <person name="Tsang A."/>
            <person name="Unkles S.E."/>
            <person name="van de Wiele N."/>
            <person name="van Rossen-Uffink D."/>
            <person name="Oliveira J.V."/>
            <person name="Vesth T.C."/>
            <person name="Visser J."/>
            <person name="Yu J.-H."/>
            <person name="Zhou M."/>
            <person name="Andersen M.R."/>
            <person name="Archer D.B."/>
            <person name="Baker S.E."/>
            <person name="Benoit I."/>
            <person name="Brakhage A.A."/>
            <person name="Braus G.H."/>
            <person name="Fischer R."/>
            <person name="Frisvad J.C."/>
            <person name="Goldman G.H."/>
            <person name="Houbraken J."/>
            <person name="Oakley B."/>
            <person name="Pocsi I."/>
            <person name="Scazzocchio C."/>
            <person name="Seiboth B."/>
            <person name="vanKuyk P.A."/>
            <person name="Wortman J."/>
            <person name="Dyer P.S."/>
            <person name="Grigoriev I.V."/>
        </authorList>
    </citation>
    <scope>NUCLEOTIDE SEQUENCE [LARGE SCALE GENOMIC DNA]</scope>
    <source>
        <strain evidence="10">ATCC 16872 / CBS 172.66 / WB 5094</strain>
    </source>
</reference>
<proteinExistence type="inferred from homology"/>
<dbReference type="PANTHER" id="PTHR24305:SF232">
    <property type="entry name" value="P450, PUTATIVE (EUROFUNG)-RELATED"/>
    <property type="match status" value="1"/>
</dbReference>